<dbReference type="InterPro" id="IPR009482">
    <property type="entry name" value="DUF1102"/>
</dbReference>
<evidence type="ECO:0000313" key="1">
    <source>
        <dbReference type="EMBL" id="OYR67316.1"/>
    </source>
</evidence>
<protein>
    <recommendedName>
        <fullName evidence="3">DUF1102 domain-containing protein</fullName>
    </recommendedName>
</protein>
<sequence>MMSGHVARHRRVTAVRFRRWAFPLKGEANMNRRKYLAALGVLGSGTAAAMGTGAFTSVSASRDVSVSVADDTNGYLGLSASPNENGEFASVDTSSSGDGEIALDFGASDGGGSGVGLNSTYNFDDVFRIENQGTQTIYVWANFSGEDLDDDDIWFYPGSDSDRELNDGSNSVVTLTTGQQVNVGVHIDTSVLSSAENQALTASLTADVDVPSGSQPSGPVGEDAAVVSKDADTGEFDSIQGAINAVDGTTVLVESGRYEESVAIDVDGLTLKGVEGANPTVTQSSGSVVGINADSVTIDGLTVEAGNGTTAVNLNGVSDSAAVTLTDNTIDLTVGNDNSVGIVAGSGSGISETIEDNTFQADADNFLGDGTTPSFVDDGNDRVDFGTILSENTFEPGVVEYEFGALAAAVPVDSNNEFLQALADDRDAGDGRFGGPFALSKSYTDGLDNQSIAGQRDASRGTVRVDIDPADINRDNSYSTPDGDAISGVFITGFDQAAFQNVIISGGQVYIFVPDRLSGEQVTIAVGNFDQTSNPSGWDGLSGDDIVIQNVTIQ</sequence>
<dbReference type="EMBL" id="NHPB01000110">
    <property type="protein sequence ID" value="OYR67316.1"/>
    <property type="molecule type" value="Genomic_DNA"/>
</dbReference>
<dbReference type="AlphaFoldDB" id="A0A256JFM2"/>
<comment type="caution">
    <text evidence="1">The sequence shown here is derived from an EMBL/GenBank/DDBJ whole genome shotgun (WGS) entry which is preliminary data.</text>
</comment>
<evidence type="ECO:0008006" key="3">
    <source>
        <dbReference type="Google" id="ProtNLM"/>
    </source>
</evidence>
<dbReference type="Pfam" id="PF06510">
    <property type="entry name" value="DUF1102"/>
    <property type="match status" value="1"/>
</dbReference>
<organism evidence="1 2">
    <name type="scientific">Halorubrum ezzemoulense</name>
    <name type="common">Halorubrum chaoviator</name>
    <dbReference type="NCBI Taxonomy" id="337243"/>
    <lineage>
        <taxon>Archaea</taxon>
        <taxon>Methanobacteriati</taxon>
        <taxon>Methanobacteriota</taxon>
        <taxon>Stenosarchaea group</taxon>
        <taxon>Halobacteria</taxon>
        <taxon>Halobacteriales</taxon>
        <taxon>Haloferacaceae</taxon>
        <taxon>Halorubrum</taxon>
    </lineage>
</organism>
<name>A0A256JFM2_HALEZ</name>
<dbReference type="InterPro" id="IPR011050">
    <property type="entry name" value="Pectin_lyase_fold/virulence"/>
</dbReference>
<dbReference type="Gene3D" id="2.160.20.10">
    <property type="entry name" value="Single-stranded right-handed beta-helix, Pectin lyase-like"/>
    <property type="match status" value="1"/>
</dbReference>
<dbReference type="SUPFAM" id="SSF51126">
    <property type="entry name" value="Pectin lyase-like"/>
    <property type="match status" value="1"/>
</dbReference>
<dbReference type="Proteomes" id="UP000216758">
    <property type="component" value="Unassembled WGS sequence"/>
</dbReference>
<dbReference type="InterPro" id="IPR012334">
    <property type="entry name" value="Pectin_lyas_fold"/>
</dbReference>
<proteinExistence type="predicted"/>
<reference evidence="1 2" key="1">
    <citation type="journal article" date="2014" name="Front. Microbiol.">
        <title>Population and genomic analysis of the genus Halorubrum.</title>
        <authorList>
            <person name="Fullmer M.S."/>
            <person name="Soucy S.M."/>
            <person name="Swithers K.S."/>
            <person name="Makkay A.M."/>
            <person name="Wheeler R."/>
            <person name="Ventosa A."/>
            <person name="Gogarten J.P."/>
            <person name="Papke R.T."/>
        </authorList>
    </citation>
    <scope>NUCLEOTIDE SEQUENCE [LARGE SCALE GENOMIC DNA]</scope>
    <source>
        <strain evidence="1 2">G37</strain>
    </source>
</reference>
<evidence type="ECO:0000313" key="2">
    <source>
        <dbReference type="Proteomes" id="UP000216758"/>
    </source>
</evidence>
<accession>A0A256JFM2</accession>
<gene>
    <name evidence="1" type="ORF">DJ78_15975</name>
</gene>